<dbReference type="Gene3D" id="1.10.10.10">
    <property type="entry name" value="Winged helix-like DNA-binding domain superfamily/Winged helix DNA-binding domain"/>
    <property type="match status" value="1"/>
</dbReference>
<dbReference type="PROSITE" id="PS51257">
    <property type="entry name" value="PROKAR_LIPOPROTEIN"/>
    <property type="match status" value="1"/>
</dbReference>
<keyword evidence="4" id="KW-1185">Reference proteome</keyword>
<feature type="chain" id="PRO_5038457148" evidence="2">
    <location>
        <begin position="22"/>
        <end position="160"/>
    </location>
</feature>
<gene>
    <name evidence="3" type="ORF">SAMN05216252_1356</name>
</gene>
<dbReference type="Pfam" id="PF06627">
    <property type="entry name" value="DUF1153"/>
    <property type="match status" value="1"/>
</dbReference>
<protein>
    <submittedName>
        <fullName evidence="3">Uncharacterized protein</fullName>
    </submittedName>
</protein>
<accession>A0A239NEN3</accession>
<dbReference type="AlphaFoldDB" id="A0A239NEN3"/>
<dbReference type="InterPro" id="IPR036388">
    <property type="entry name" value="WH-like_DNA-bd_sf"/>
</dbReference>
<sequence>MKSHRVWKRPLALVVMAAAIAAGGACTSAGASATQTRHDGSRAADGSRGTDSVTDLLAGCARGGEGGQGGRPGEPGQPGRPGEPGGAACLRLADLPDKPEEKLSAVDKVRIVLTVTSGHATRAEVAEKYKVPEKVFDTWKEQVLDGDWLGLSGEGFPFST</sequence>
<dbReference type="Proteomes" id="UP000198280">
    <property type="component" value="Unassembled WGS sequence"/>
</dbReference>
<dbReference type="GO" id="GO:0043565">
    <property type="term" value="F:sequence-specific DNA binding"/>
    <property type="evidence" value="ECO:0007669"/>
    <property type="project" value="InterPro"/>
</dbReference>
<proteinExistence type="predicted"/>
<evidence type="ECO:0000313" key="3">
    <source>
        <dbReference type="EMBL" id="SNT53210.1"/>
    </source>
</evidence>
<organism evidence="3 4">
    <name type="scientific">Actinacidiphila glaucinigra</name>
    <dbReference type="NCBI Taxonomy" id="235986"/>
    <lineage>
        <taxon>Bacteria</taxon>
        <taxon>Bacillati</taxon>
        <taxon>Actinomycetota</taxon>
        <taxon>Actinomycetes</taxon>
        <taxon>Kitasatosporales</taxon>
        <taxon>Streptomycetaceae</taxon>
        <taxon>Actinacidiphila</taxon>
    </lineage>
</organism>
<reference evidence="3 4" key="1">
    <citation type="submission" date="2017-06" db="EMBL/GenBank/DDBJ databases">
        <authorList>
            <person name="Kim H.J."/>
            <person name="Triplett B.A."/>
        </authorList>
    </citation>
    <scope>NUCLEOTIDE SEQUENCE [LARGE SCALE GENOMIC DNA]</scope>
    <source>
        <strain evidence="3 4">CGMCC 4.1858</strain>
    </source>
</reference>
<evidence type="ECO:0000256" key="2">
    <source>
        <dbReference type="SAM" id="SignalP"/>
    </source>
</evidence>
<dbReference type="InterPro" id="IPR009534">
    <property type="entry name" value="DUF1153"/>
</dbReference>
<dbReference type="SUPFAM" id="SSF48295">
    <property type="entry name" value="TrpR-like"/>
    <property type="match status" value="1"/>
</dbReference>
<keyword evidence="2" id="KW-0732">Signal</keyword>
<feature type="compositionally biased region" description="Gly residues" evidence="1">
    <location>
        <begin position="61"/>
        <end position="73"/>
    </location>
</feature>
<dbReference type="InterPro" id="IPR010921">
    <property type="entry name" value="Trp_repressor/repl_initiator"/>
</dbReference>
<feature type="region of interest" description="Disordered" evidence="1">
    <location>
        <begin position="28"/>
        <end position="90"/>
    </location>
</feature>
<feature type="signal peptide" evidence="2">
    <location>
        <begin position="1"/>
        <end position="21"/>
    </location>
</feature>
<name>A0A239NEN3_9ACTN</name>
<evidence type="ECO:0000256" key="1">
    <source>
        <dbReference type="SAM" id="MobiDB-lite"/>
    </source>
</evidence>
<evidence type="ECO:0000313" key="4">
    <source>
        <dbReference type="Proteomes" id="UP000198280"/>
    </source>
</evidence>
<dbReference type="EMBL" id="FZOF01000035">
    <property type="protein sequence ID" value="SNT53210.1"/>
    <property type="molecule type" value="Genomic_DNA"/>
</dbReference>